<dbReference type="OMA" id="NASWSRW"/>
<dbReference type="InterPro" id="IPR029071">
    <property type="entry name" value="Ubiquitin-like_domsf"/>
</dbReference>
<evidence type="ECO:0000256" key="2">
    <source>
        <dbReference type="ARBA" id="ARBA00022692"/>
    </source>
</evidence>
<reference evidence="7 8" key="1">
    <citation type="journal article" date="2014" name="Genome Announc.">
        <title>Draft genome sequence of the pathogenic fungus Scedosporium apiospermum.</title>
        <authorList>
            <person name="Vandeputte P."/>
            <person name="Ghamrawi S."/>
            <person name="Rechenmann M."/>
            <person name="Iltis A."/>
            <person name="Giraud S."/>
            <person name="Fleury M."/>
            <person name="Thornton C."/>
            <person name="Delhaes L."/>
            <person name="Meyer W."/>
            <person name="Papon N."/>
            <person name="Bouchara J.P."/>
        </authorList>
    </citation>
    <scope>NUCLEOTIDE SEQUENCE [LARGE SCALE GENOMIC DNA]</scope>
    <source>
        <strain evidence="7 8">IHEM 14462</strain>
    </source>
</reference>
<dbReference type="EMBL" id="JOWA01000022">
    <property type="protein sequence ID" value="KEZ46700.1"/>
    <property type="molecule type" value="Genomic_DNA"/>
</dbReference>
<proteinExistence type="predicted"/>
<dbReference type="GO" id="GO:0030968">
    <property type="term" value="P:endoplasmic reticulum unfolded protein response"/>
    <property type="evidence" value="ECO:0007669"/>
    <property type="project" value="TreeGrafter"/>
</dbReference>
<evidence type="ECO:0000313" key="7">
    <source>
        <dbReference type="EMBL" id="KEZ46700.1"/>
    </source>
</evidence>
<feature type="region of interest" description="Disordered" evidence="5">
    <location>
        <begin position="412"/>
        <end position="434"/>
    </location>
</feature>
<protein>
    <recommendedName>
        <fullName evidence="6">Ubiquitin-like domain-containing protein</fullName>
    </recommendedName>
</protein>
<feature type="region of interest" description="Disordered" evidence="5">
    <location>
        <begin position="316"/>
        <end position="352"/>
    </location>
</feature>
<feature type="domain" description="Ubiquitin-like" evidence="6">
    <location>
        <begin position="25"/>
        <end position="81"/>
    </location>
</feature>
<dbReference type="Proteomes" id="UP000028545">
    <property type="component" value="Unassembled WGS sequence"/>
</dbReference>
<dbReference type="PANTHER" id="PTHR12943">
    <property type="entry name" value="HOMOCYSTEINE-RESPONSIVE ENDOPLASMIC RETICULUM-RESIDENT UNIQUITIN-LIKE DOMAIN HERPUD PROTEIN FAMILY MEMBER"/>
    <property type="match status" value="1"/>
</dbReference>
<feature type="region of interest" description="Disordered" evidence="5">
    <location>
        <begin position="174"/>
        <end position="202"/>
    </location>
</feature>
<feature type="region of interest" description="Disordered" evidence="5">
    <location>
        <begin position="263"/>
        <end position="296"/>
    </location>
</feature>
<evidence type="ECO:0000256" key="5">
    <source>
        <dbReference type="SAM" id="MobiDB-lite"/>
    </source>
</evidence>
<dbReference type="GeneID" id="27718697"/>
<dbReference type="HOGENOM" id="CLU_019096_1_0_1"/>
<feature type="compositionally biased region" description="Low complexity" evidence="5">
    <location>
        <begin position="545"/>
        <end position="555"/>
    </location>
</feature>
<feature type="compositionally biased region" description="Basic and acidic residues" evidence="5">
    <location>
        <begin position="630"/>
        <end position="651"/>
    </location>
</feature>
<evidence type="ECO:0000256" key="1">
    <source>
        <dbReference type="ARBA" id="ARBA00004370"/>
    </source>
</evidence>
<feature type="region of interest" description="Disordered" evidence="5">
    <location>
        <begin position="630"/>
        <end position="706"/>
    </location>
</feature>
<feature type="region of interest" description="Disordered" evidence="5">
    <location>
        <begin position="545"/>
        <end position="578"/>
    </location>
</feature>
<feature type="compositionally biased region" description="Low complexity" evidence="5">
    <location>
        <begin position="339"/>
        <end position="352"/>
    </location>
</feature>
<feature type="compositionally biased region" description="Pro residues" evidence="5">
    <location>
        <begin position="689"/>
        <end position="700"/>
    </location>
</feature>
<organism evidence="7 8">
    <name type="scientific">Pseudallescheria apiosperma</name>
    <name type="common">Scedosporium apiospermum</name>
    <dbReference type="NCBI Taxonomy" id="563466"/>
    <lineage>
        <taxon>Eukaryota</taxon>
        <taxon>Fungi</taxon>
        <taxon>Dikarya</taxon>
        <taxon>Ascomycota</taxon>
        <taxon>Pezizomycotina</taxon>
        <taxon>Sordariomycetes</taxon>
        <taxon>Hypocreomycetidae</taxon>
        <taxon>Microascales</taxon>
        <taxon>Microascaceae</taxon>
        <taxon>Scedosporium</taxon>
    </lineage>
</organism>
<evidence type="ECO:0000259" key="6">
    <source>
        <dbReference type="PROSITE" id="PS50053"/>
    </source>
</evidence>
<comment type="caution">
    <text evidence="7">The sequence shown here is derived from an EMBL/GenBank/DDBJ whole genome shotgun (WGS) entry which is preliminary data.</text>
</comment>
<evidence type="ECO:0000256" key="3">
    <source>
        <dbReference type="ARBA" id="ARBA00022989"/>
    </source>
</evidence>
<dbReference type="OrthoDB" id="21589at2759"/>
<dbReference type="InterPro" id="IPR000626">
    <property type="entry name" value="Ubiquitin-like_dom"/>
</dbReference>
<dbReference type="PANTHER" id="PTHR12943:SF27">
    <property type="entry name" value="HOMOCYSTEINE-INDUCED ENDOPLASMIC RETICULUM PROTEIN, ISOFORM A"/>
    <property type="match status" value="1"/>
</dbReference>
<feature type="region of interest" description="Disordered" evidence="5">
    <location>
        <begin position="1"/>
        <end position="20"/>
    </location>
</feature>
<dbReference type="AlphaFoldDB" id="A0A084GH88"/>
<feature type="region of interest" description="Disordered" evidence="5">
    <location>
        <begin position="114"/>
        <end position="133"/>
    </location>
</feature>
<dbReference type="RefSeq" id="XP_016646499.1">
    <property type="nucleotide sequence ID" value="XM_016783299.1"/>
</dbReference>
<dbReference type="SUPFAM" id="SSF54236">
    <property type="entry name" value="Ubiquitin-like"/>
    <property type="match status" value="1"/>
</dbReference>
<dbReference type="VEuPathDB" id="FungiDB:SAPIO_CDS0545"/>
<feature type="compositionally biased region" description="Polar residues" evidence="5">
    <location>
        <begin position="287"/>
        <end position="296"/>
    </location>
</feature>
<evidence type="ECO:0000313" key="8">
    <source>
        <dbReference type="Proteomes" id="UP000028545"/>
    </source>
</evidence>
<feature type="compositionally biased region" description="Low complexity" evidence="5">
    <location>
        <begin position="413"/>
        <end position="422"/>
    </location>
</feature>
<gene>
    <name evidence="7" type="ORF">SAPIO_CDS0545</name>
</gene>
<keyword evidence="8" id="KW-1185">Reference proteome</keyword>
<dbReference type="Gene3D" id="3.10.20.90">
    <property type="entry name" value="Phosphatidylinositol 3-kinase Catalytic Subunit, Chain A, domain 1"/>
    <property type="match status" value="1"/>
</dbReference>
<evidence type="ECO:0000256" key="4">
    <source>
        <dbReference type="ARBA" id="ARBA00023136"/>
    </source>
</evidence>
<dbReference type="PROSITE" id="PS50053">
    <property type="entry name" value="UBIQUITIN_2"/>
    <property type="match status" value="1"/>
</dbReference>
<name>A0A084GH88_PSEDA</name>
<dbReference type="KEGG" id="sapo:SAPIO_CDS0545"/>
<sequence length="706" mass="76738">MEPEEAPQAAHDAPDSEAPVPAEQLTINLKIISPNLTQPLSLPDLPVTTTVVQLKERIRQQLHSRPADPQQRLIYRGRMLNRPEEKLLDLFGEEMIRTSDQQSIHLILPEQLESPSLSSTTTPVRGQSPAPAQAPRAQDAINNAHQYFDSVFQQSARHMARRLPTVTTTVTTPIGGPQQAPGHADQHAHHPNPHPGTYNAHPTAPQMYRSQHSPAYTQNLQQFAQRLSREAAWHRAHMQYDRAAMGMGGLRYNNLPPQVPAVNTPEASGAQRRTSPVPNTDGHRVNATEQGLSDSEVQNILRGADTRQAIQTMTAAMQRSTSGASMGLPQSGRATPNQTSRTPSGSTSSGLSGATEVYILNSPNGPRGLLINNHSETYYTPSLRPTATTTGSSYGLPLPQLRRNVTFTTDTHAPAAASQQQQHNQPREGQGRVRRRMRVQVHRAGRIPVGVRQNNAGMVALIARLWPHFWLAVRLGLFVWWFTSPTSSWSRWIAVIAIAISIFVLNTGALDGFADQLWRIICRHMENLIPMAGPEAVQALRRDGNQNQNQNQNPNEAGHAAPTQQRGGGGNGENPDPATMAARLVEQRREANGNWLLNRVRRAERAGLLFLASIAPGVAERHIANLEAEAGRQRREAETEAAAEEARRAAESEAAAEAGDEASGAEGSGAAEGEGSSEEENVPQVNVEGPPPPADAPAPQPELIAV</sequence>
<dbReference type="GO" id="GO:0016020">
    <property type="term" value="C:membrane"/>
    <property type="evidence" value="ECO:0007669"/>
    <property type="project" value="UniProtKB-SubCell"/>
</dbReference>
<keyword evidence="3" id="KW-1133">Transmembrane helix</keyword>
<keyword evidence="2" id="KW-0812">Transmembrane</keyword>
<feature type="compositionally biased region" description="Low complexity" evidence="5">
    <location>
        <begin position="652"/>
        <end position="665"/>
    </location>
</feature>
<comment type="subcellular location">
    <subcellularLocation>
        <location evidence="1">Membrane</location>
    </subcellularLocation>
</comment>
<keyword evidence="4" id="KW-0472">Membrane</keyword>
<accession>A0A084GH88</accession>
<dbReference type="InterPro" id="IPR039751">
    <property type="entry name" value="HERPUD1/2"/>
</dbReference>